<dbReference type="Pfam" id="PF00296">
    <property type="entry name" value="Bac_luciferase"/>
    <property type="match status" value="1"/>
</dbReference>
<feature type="domain" description="Luciferase-like" evidence="6">
    <location>
        <begin position="33"/>
        <end position="377"/>
    </location>
</feature>
<dbReference type="InterPro" id="IPR016215">
    <property type="entry name" value="NTA_MOA"/>
</dbReference>
<evidence type="ECO:0000313" key="7">
    <source>
        <dbReference type="EMBL" id="MBR0651007.1"/>
    </source>
</evidence>
<evidence type="ECO:0000259" key="6">
    <source>
        <dbReference type="Pfam" id="PF00296"/>
    </source>
</evidence>
<organism evidence="7 8">
    <name type="scientific">Neoroseomonas terrae</name>
    <dbReference type="NCBI Taxonomy" id="424799"/>
    <lineage>
        <taxon>Bacteria</taxon>
        <taxon>Pseudomonadati</taxon>
        <taxon>Pseudomonadota</taxon>
        <taxon>Alphaproteobacteria</taxon>
        <taxon>Acetobacterales</taxon>
        <taxon>Acetobacteraceae</taxon>
        <taxon>Neoroseomonas</taxon>
    </lineage>
</organism>
<gene>
    <name evidence="7" type="ORF">GXW78_15140</name>
</gene>
<dbReference type="InterPro" id="IPR036661">
    <property type="entry name" value="Luciferase-like_sf"/>
</dbReference>
<evidence type="ECO:0000256" key="2">
    <source>
        <dbReference type="ARBA" id="ARBA00022643"/>
    </source>
</evidence>
<reference evidence="8" key="1">
    <citation type="journal article" date="2021" name="Syst. Appl. Microbiol.">
        <title>Roseomonas hellenica sp. nov., isolated from roots of wild-growing Alkanna tinctoria.</title>
        <authorList>
            <person name="Rat A."/>
            <person name="Naranjo H.D."/>
            <person name="Lebbe L."/>
            <person name="Cnockaert M."/>
            <person name="Krigas N."/>
            <person name="Grigoriadou K."/>
            <person name="Maloupa E."/>
            <person name="Willems A."/>
        </authorList>
    </citation>
    <scope>NUCLEOTIDE SEQUENCE [LARGE SCALE GENOMIC DNA]</scope>
    <source>
        <strain evidence="8">LMG 31159</strain>
    </source>
</reference>
<name>A0ABS5EJ04_9PROT</name>
<comment type="similarity">
    <text evidence="5">Belongs to the NtaA/SnaA/DszA monooxygenase family.</text>
</comment>
<dbReference type="Proteomes" id="UP000698752">
    <property type="component" value="Unassembled WGS sequence"/>
</dbReference>
<dbReference type="Gene3D" id="3.20.20.30">
    <property type="entry name" value="Luciferase-like domain"/>
    <property type="match status" value="1"/>
</dbReference>
<keyword evidence="1" id="KW-0285">Flavoprotein</keyword>
<keyword evidence="2" id="KW-0288">FMN</keyword>
<evidence type="ECO:0000313" key="8">
    <source>
        <dbReference type="Proteomes" id="UP000698752"/>
    </source>
</evidence>
<comment type="caution">
    <text evidence="7">The sequence shown here is derived from an EMBL/GenBank/DDBJ whole genome shotgun (WGS) entry which is preliminary data.</text>
</comment>
<evidence type="ECO:0000256" key="3">
    <source>
        <dbReference type="ARBA" id="ARBA00023002"/>
    </source>
</evidence>
<keyword evidence="4" id="KW-0503">Monooxygenase</keyword>
<protein>
    <submittedName>
        <fullName evidence="7">LLM class flavin-dependent oxidoreductase</fullName>
    </submittedName>
</protein>
<keyword evidence="8" id="KW-1185">Reference proteome</keyword>
<dbReference type="EMBL" id="JAAEDI010000015">
    <property type="protein sequence ID" value="MBR0651007.1"/>
    <property type="molecule type" value="Genomic_DNA"/>
</dbReference>
<dbReference type="NCBIfam" id="TIGR03860">
    <property type="entry name" value="FMN_nitrolo"/>
    <property type="match status" value="1"/>
</dbReference>
<keyword evidence="3" id="KW-0560">Oxidoreductase</keyword>
<dbReference type="InterPro" id="IPR011251">
    <property type="entry name" value="Luciferase-like_dom"/>
</dbReference>
<dbReference type="RefSeq" id="WP_211869675.1">
    <property type="nucleotide sequence ID" value="NZ_JAAEDI010000015.1"/>
</dbReference>
<accession>A0ABS5EJ04</accession>
<sequence>MREIRLNAFDMACVGHIQQGLWTHPRDRSPDYLTLGYWTDLARLLERGLFDGLFLADVLGVYDVHGGSQDAAIRHGVQIPLLDPMLLVPAMAAVTSDLGFGVTVNLAWEPPALLARRFSTLDHLTGGRIGWNIVTGYLDSAARAMGLDRQMAHDDRYGMADEFMAVAYRLWEESWAADAVKRDRAAGLYADPSRIARVRHEGRQYRLDAPHLVEPSPQRTPVLYQAGASERGREFAATHAECVFINGGPKAHVAGLVADLRRRAGGRPIRAFMGATLIVGRTEAEARDKLEDYRRHASVEAALVHASASLGIDLARFGMDDELPSSSEAIRSNVEALRAAAPRATKRALIDRMVLGSRQPPIVGSVEAVAETLIGWVDGADIDGFNLSRTVTPECLDDVVTMLIPALQERGRYKRGYAPGTYREKLFGAGPRLAAPHPAAAVAR</sequence>
<dbReference type="PIRSF" id="PIRSF000337">
    <property type="entry name" value="NTA_MOA"/>
    <property type="match status" value="1"/>
</dbReference>
<dbReference type="SUPFAM" id="SSF51679">
    <property type="entry name" value="Bacterial luciferase-like"/>
    <property type="match status" value="1"/>
</dbReference>
<evidence type="ECO:0000256" key="4">
    <source>
        <dbReference type="ARBA" id="ARBA00023033"/>
    </source>
</evidence>
<dbReference type="PANTHER" id="PTHR30011">
    <property type="entry name" value="ALKANESULFONATE MONOOXYGENASE-RELATED"/>
    <property type="match status" value="1"/>
</dbReference>
<evidence type="ECO:0000256" key="5">
    <source>
        <dbReference type="ARBA" id="ARBA00033748"/>
    </source>
</evidence>
<proteinExistence type="inferred from homology"/>
<dbReference type="PANTHER" id="PTHR30011:SF16">
    <property type="entry name" value="C2H2 FINGER DOMAIN TRANSCRIPTION FACTOR (EUROFUNG)-RELATED"/>
    <property type="match status" value="1"/>
</dbReference>
<dbReference type="InterPro" id="IPR051260">
    <property type="entry name" value="Diverse_substr_monoxygenases"/>
</dbReference>
<evidence type="ECO:0000256" key="1">
    <source>
        <dbReference type="ARBA" id="ARBA00022630"/>
    </source>
</evidence>